<dbReference type="Proteomes" id="UP000031163">
    <property type="component" value="Chromosome"/>
</dbReference>
<keyword evidence="2" id="KW-0456">Lyase</keyword>
<reference evidence="2 3" key="1">
    <citation type="journal article" date="2014" name="Genome Biol. Evol.">
        <title>Comparative Genomics of the Campylobacter lari Group.</title>
        <authorList>
            <person name="Miller W.G."/>
            <person name="Yee E."/>
            <person name="Chapman M.H."/>
            <person name="Smith T.P."/>
            <person name="Bono J.L."/>
            <person name="Huynh S."/>
            <person name="Parker C.T."/>
            <person name="Vandamme P."/>
            <person name="Luong K."/>
            <person name="Korlach J."/>
        </authorList>
    </citation>
    <scope>NUCLEOTIDE SEQUENCE [LARGE SCALE GENOMIC DNA]</scope>
    <source>
        <strain evidence="2 3">NCTC 12927</strain>
    </source>
</reference>
<dbReference type="RefSeq" id="WP_039650302.1">
    <property type="nucleotide sequence ID" value="NZ_CP007770.1"/>
</dbReference>
<dbReference type="Gene3D" id="3.30.470.10">
    <property type="match status" value="1"/>
</dbReference>
<dbReference type="InterPro" id="IPR001544">
    <property type="entry name" value="Aminotrans_IV"/>
</dbReference>
<dbReference type="GeneID" id="74431742"/>
<dbReference type="EC" id="2.6.1.85" evidence="2"/>
<protein>
    <submittedName>
        <fullName evidence="2">Aminodeoxychorismate synthase, component I / aminodeoxychorismate lyase</fullName>
        <ecNumber evidence="2">2.6.1.85</ecNumber>
        <ecNumber evidence="2">4.1.3.38</ecNumber>
    </submittedName>
</protein>
<name>A0A0A8H148_9BACT</name>
<dbReference type="SUPFAM" id="SSF56752">
    <property type="entry name" value="D-aminoacid aminotransferase-like PLP-dependent enzymes"/>
    <property type="match status" value="1"/>
</dbReference>
<dbReference type="Pfam" id="PF00425">
    <property type="entry name" value="Chorismate_bind"/>
    <property type="match status" value="1"/>
</dbReference>
<dbReference type="PANTHER" id="PTHR11236">
    <property type="entry name" value="AMINOBENZOATE/ANTHRANILATE SYNTHASE"/>
    <property type="match status" value="1"/>
</dbReference>
<proteinExistence type="predicted"/>
<evidence type="ECO:0000259" key="1">
    <source>
        <dbReference type="Pfam" id="PF00425"/>
    </source>
</evidence>
<dbReference type="EC" id="4.1.3.38" evidence="2"/>
<dbReference type="Gene3D" id="3.60.120.10">
    <property type="entry name" value="Anthranilate synthase"/>
    <property type="match status" value="1"/>
</dbReference>
<dbReference type="InterPro" id="IPR019999">
    <property type="entry name" value="Anth_synth_I-like"/>
</dbReference>
<dbReference type="EMBL" id="CP007770">
    <property type="protein sequence ID" value="AJC87913.1"/>
    <property type="molecule type" value="Genomic_DNA"/>
</dbReference>
<dbReference type="AlphaFoldDB" id="A0A0A8H148"/>
<dbReference type="GO" id="GO:0000162">
    <property type="term" value="P:L-tryptophan biosynthetic process"/>
    <property type="evidence" value="ECO:0007669"/>
    <property type="project" value="TreeGrafter"/>
</dbReference>
<organism evidence="2 3">
    <name type="scientific">Campylobacter insulaenigrae NCTC 12927</name>
    <dbReference type="NCBI Taxonomy" id="1031564"/>
    <lineage>
        <taxon>Bacteria</taxon>
        <taxon>Pseudomonadati</taxon>
        <taxon>Campylobacterota</taxon>
        <taxon>Epsilonproteobacteria</taxon>
        <taxon>Campylobacterales</taxon>
        <taxon>Campylobacteraceae</taxon>
        <taxon>Campylobacter</taxon>
    </lineage>
</organism>
<accession>A0A0A8H148</accession>
<dbReference type="PANTHER" id="PTHR11236:SF50">
    <property type="entry name" value="AMINODEOXYCHORISMATE SYNTHASE COMPONENT 1"/>
    <property type="match status" value="1"/>
</dbReference>
<keyword evidence="2" id="KW-0808">Transferase</keyword>
<dbReference type="InterPro" id="IPR043132">
    <property type="entry name" value="BCAT-like_C"/>
</dbReference>
<dbReference type="GO" id="GO:0046820">
    <property type="term" value="F:4-amino-4-deoxychorismate synthase activity"/>
    <property type="evidence" value="ECO:0007669"/>
    <property type="project" value="UniProtKB-EC"/>
</dbReference>
<gene>
    <name evidence="2" type="primary">pabBC</name>
    <name evidence="2" type="ORF">CINS_0950</name>
</gene>
<dbReference type="InterPro" id="IPR005801">
    <property type="entry name" value="ADC_synthase"/>
</dbReference>
<dbReference type="Pfam" id="PF01063">
    <property type="entry name" value="Aminotran_4"/>
    <property type="match status" value="1"/>
</dbReference>
<dbReference type="PRINTS" id="PR00095">
    <property type="entry name" value="ANTSNTHASEI"/>
</dbReference>
<dbReference type="KEGG" id="cis:CINS_0950"/>
<dbReference type="SUPFAM" id="SSF56322">
    <property type="entry name" value="ADC synthase"/>
    <property type="match status" value="1"/>
</dbReference>
<dbReference type="InterPro" id="IPR036038">
    <property type="entry name" value="Aminotransferase-like"/>
</dbReference>
<dbReference type="HOGENOM" id="CLU_006493_6_2_7"/>
<dbReference type="InterPro" id="IPR015890">
    <property type="entry name" value="Chorismate_C"/>
</dbReference>
<dbReference type="Gene3D" id="3.20.10.10">
    <property type="entry name" value="D-amino Acid Aminotransferase, subunit A, domain 2"/>
    <property type="match status" value="1"/>
</dbReference>
<dbReference type="InterPro" id="IPR043131">
    <property type="entry name" value="BCAT-like_N"/>
</dbReference>
<sequence>MEKIGIFGSFLYKNLAFTLQAYNQRQSKKVFKIIEKNKDKFYFLGYVKYEFYRYLEKQNYTSKEPFVYFLAFREKIRFSEKDENLDFCPIFTQDLDQKKYFTDFDKVKKAIAKGQSYQVNLTQELHFKSNLDLYNSFISLYPKQNTQFKAYIKNEFLELASFSPELFFKIKNNIISTKPMKGTIKRSKLKNEDEKFKYFLKNDEKTLSENVMIVDLLRNDLSKLIVKHTQKTELFIVKSYPTLHQLISKVSGKLKKNINYFDIFKALFPCGSITGAPKIETIKFIKKLEQRKRGIYCGAIGLIHKEKTKFSVAIRTIEKNNNENFFKYGVGSGLVWDSNKDEEFEELKLKTKILRNEFYLFETMYYEDCYILFFKEHLQRILNSAAFFNFNTKNLKDKFKTILTQEYEKKYFISLQNFNDFTFKNKHYFSKSNFLQKSKKALKLKLFKNGIFEFDFFDIKENSSDKLLLSDNILKINFLNFHKTSLRSIYDTNAKLWKENICYDIVFFDEQGLLCEGSRTNIIINLNDEYFTPYAKNCLNGIYRQTLLKHKLIKEKDITKDELLNAKEIYAINSLRGLKKVIL</sequence>
<dbReference type="GO" id="GO:0008696">
    <property type="term" value="F:4-amino-4-deoxychorismate lyase activity"/>
    <property type="evidence" value="ECO:0007669"/>
    <property type="project" value="UniProtKB-EC"/>
</dbReference>
<feature type="domain" description="Chorismate-utilising enzyme C-terminal" evidence="1">
    <location>
        <begin position="97"/>
        <end position="350"/>
    </location>
</feature>
<evidence type="ECO:0000313" key="3">
    <source>
        <dbReference type="Proteomes" id="UP000031163"/>
    </source>
</evidence>
<evidence type="ECO:0000313" key="2">
    <source>
        <dbReference type="EMBL" id="AJC87913.1"/>
    </source>
</evidence>
<dbReference type="STRING" id="1031564.CINS_0950"/>
<keyword evidence="2" id="KW-0032">Aminotransferase</keyword>